<dbReference type="InterPro" id="IPR008978">
    <property type="entry name" value="HSP20-like_chaperone"/>
</dbReference>
<evidence type="ECO:0000313" key="4">
    <source>
        <dbReference type="EMBL" id="KAF6512509.1"/>
    </source>
</evidence>
<organism evidence="4 5">
    <name type="scientific">Geobacillus stearothermophilus</name>
    <name type="common">Bacillus stearothermophilus</name>
    <dbReference type="NCBI Taxonomy" id="1422"/>
    <lineage>
        <taxon>Bacteria</taxon>
        <taxon>Bacillati</taxon>
        <taxon>Bacillota</taxon>
        <taxon>Bacilli</taxon>
        <taxon>Bacillales</taxon>
        <taxon>Anoxybacillaceae</taxon>
        <taxon>Geobacillus</taxon>
    </lineage>
</organism>
<comment type="caution">
    <text evidence="4">The sequence shown here is derived from an EMBL/GenBank/DDBJ whole genome shotgun (WGS) entry which is preliminary data.</text>
</comment>
<dbReference type="SUPFAM" id="SSF49764">
    <property type="entry name" value="HSP20-like chaperones"/>
    <property type="match status" value="1"/>
</dbReference>
<evidence type="ECO:0000259" key="3">
    <source>
        <dbReference type="PROSITE" id="PS01031"/>
    </source>
</evidence>
<accession>A0ABQ7HK56</accession>
<dbReference type="InterPro" id="IPR002068">
    <property type="entry name" value="A-crystallin/Hsp20_dom"/>
</dbReference>
<dbReference type="Pfam" id="PF00011">
    <property type="entry name" value="HSP20"/>
    <property type="match status" value="1"/>
</dbReference>
<comment type="similarity">
    <text evidence="1 2">Belongs to the small heat shock protein (HSP20) family.</text>
</comment>
<gene>
    <name evidence="4" type="ORF">GS8_180</name>
</gene>
<sequence>MRDIAIHYEATFILTSFETKCQDKIEHLIFLKRKCSYFINHQTDGAAYDEGAEEGNAMADQNPFTPFSDWTKHWEQFFQTDFWGSIQPLLPSANKSSSGMNLYKKDNELLIVISLPGLKKIEDAEVYVSYKTLEVKATVNLNFKGFELVEEGIFQGRFEKTVPLPFPVKEDRIEATYHHGLLFIHLHRLIPKEPKKKIMIKKGE</sequence>
<dbReference type="EMBL" id="LUCS01000007">
    <property type="protein sequence ID" value="KAF6512509.1"/>
    <property type="molecule type" value="Genomic_DNA"/>
</dbReference>
<dbReference type="CDD" id="cd06464">
    <property type="entry name" value="ACD_sHsps-like"/>
    <property type="match status" value="1"/>
</dbReference>
<feature type="domain" description="SHSP" evidence="3">
    <location>
        <begin position="91"/>
        <end position="203"/>
    </location>
</feature>
<dbReference type="Gene3D" id="2.60.40.790">
    <property type="match status" value="1"/>
</dbReference>
<dbReference type="PROSITE" id="PS01031">
    <property type="entry name" value="SHSP"/>
    <property type="match status" value="1"/>
</dbReference>
<evidence type="ECO:0000256" key="2">
    <source>
        <dbReference type="RuleBase" id="RU003616"/>
    </source>
</evidence>
<evidence type="ECO:0000256" key="1">
    <source>
        <dbReference type="PROSITE-ProRule" id="PRU00285"/>
    </source>
</evidence>
<keyword evidence="5" id="KW-1185">Reference proteome</keyword>
<proteinExistence type="inferred from homology"/>
<evidence type="ECO:0000313" key="5">
    <source>
        <dbReference type="Proteomes" id="UP000773850"/>
    </source>
</evidence>
<name>A0ABQ7HK56_GEOSE</name>
<protein>
    <submittedName>
        <fullName evidence="4">Stress response Hsp-like protein</fullName>
    </submittedName>
</protein>
<dbReference type="Proteomes" id="UP000773850">
    <property type="component" value="Unassembled WGS sequence"/>
</dbReference>
<reference evidence="4 5" key="1">
    <citation type="submission" date="2016-03" db="EMBL/GenBank/DDBJ databases">
        <title>Spore heat resistance.</title>
        <authorList>
            <person name="Boekhorst J."/>
            <person name="Berendsen E.M."/>
            <person name="Wells-Bennik M.H."/>
            <person name="Kuipers O.P."/>
        </authorList>
    </citation>
    <scope>NUCLEOTIDE SEQUENCE [LARGE SCALE GENOMIC DNA]</scope>
    <source>
        <strain evidence="4 5">GS8</strain>
    </source>
</reference>